<reference evidence="2 3" key="1">
    <citation type="submission" date="2014-04" db="EMBL/GenBank/DDBJ databases">
        <authorList>
            <consortium name="DOE Joint Genome Institute"/>
            <person name="Kuo A."/>
            <person name="Martino E."/>
            <person name="Perotto S."/>
            <person name="Kohler A."/>
            <person name="Nagy L.G."/>
            <person name="Floudas D."/>
            <person name="Copeland A."/>
            <person name="Barry K.W."/>
            <person name="Cichocki N."/>
            <person name="Veneault-Fourrey C."/>
            <person name="LaButti K."/>
            <person name="Lindquist E.A."/>
            <person name="Lipzen A."/>
            <person name="Lundell T."/>
            <person name="Morin E."/>
            <person name="Murat C."/>
            <person name="Sun H."/>
            <person name="Tunlid A."/>
            <person name="Henrissat B."/>
            <person name="Grigoriev I.V."/>
            <person name="Hibbett D.S."/>
            <person name="Martin F."/>
            <person name="Nordberg H.P."/>
            <person name="Cantor M.N."/>
            <person name="Hua S.X."/>
        </authorList>
    </citation>
    <scope>NUCLEOTIDE SEQUENCE [LARGE SCALE GENOMIC DNA]</scope>
    <source>
        <strain evidence="2 3">Zn</strain>
    </source>
</reference>
<sequence>MVWVDVAQTGPRNFPASHSFLNQGLPVPIYSLAFVFAGWAPKHPSSEEINLKRSEAKAAQKRNGTQAQMTMTREGTARGHPPLATSYNRRLNWHWAIPATHSPSQVIDDGRMDGVVLDSGGLDSCISATGRSRVVDQTAKGNCQEQSKAAAPLTARQRASVYHRRGFACKYTSCSRASPPVIQLGSTGSKLISSYPILIRVRDPETPWSNWASIRPIPPAEELPPSRKSSSSTDYSTSRELERIHCWRQEVVRRLWGTRAGDHCVGSSQVRPRNSKFSDICQASFTRTHSVQCSQCDYLRQLIVAGFHSWLRIRRPTFHPSTLAQLHFWSEARIPFTILLYVDDS</sequence>
<accession>A0A0C3D883</accession>
<feature type="region of interest" description="Disordered" evidence="1">
    <location>
        <begin position="214"/>
        <end position="235"/>
    </location>
</feature>
<gene>
    <name evidence="2" type="ORF">OIDMADRAFT_140119</name>
</gene>
<evidence type="ECO:0000313" key="3">
    <source>
        <dbReference type="Proteomes" id="UP000054321"/>
    </source>
</evidence>
<evidence type="ECO:0000313" key="2">
    <source>
        <dbReference type="EMBL" id="KIN07554.1"/>
    </source>
</evidence>
<dbReference type="Proteomes" id="UP000054321">
    <property type="component" value="Unassembled WGS sequence"/>
</dbReference>
<dbReference type="HOGENOM" id="CLU_804348_0_0_1"/>
<keyword evidence="3" id="KW-1185">Reference proteome</keyword>
<name>A0A0C3D883_OIDMZ</name>
<dbReference type="EMBL" id="KN832870">
    <property type="protein sequence ID" value="KIN07554.1"/>
    <property type="molecule type" value="Genomic_DNA"/>
</dbReference>
<dbReference type="InParanoid" id="A0A0C3D883"/>
<organism evidence="2 3">
    <name type="scientific">Oidiodendron maius (strain Zn)</name>
    <dbReference type="NCBI Taxonomy" id="913774"/>
    <lineage>
        <taxon>Eukaryota</taxon>
        <taxon>Fungi</taxon>
        <taxon>Dikarya</taxon>
        <taxon>Ascomycota</taxon>
        <taxon>Pezizomycotina</taxon>
        <taxon>Leotiomycetes</taxon>
        <taxon>Leotiomycetes incertae sedis</taxon>
        <taxon>Myxotrichaceae</taxon>
        <taxon>Oidiodendron</taxon>
    </lineage>
</organism>
<feature type="compositionally biased region" description="Polar residues" evidence="1">
    <location>
        <begin position="62"/>
        <end position="73"/>
    </location>
</feature>
<reference evidence="3" key="2">
    <citation type="submission" date="2015-01" db="EMBL/GenBank/DDBJ databases">
        <title>Evolutionary Origins and Diversification of the Mycorrhizal Mutualists.</title>
        <authorList>
            <consortium name="DOE Joint Genome Institute"/>
            <consortium name="Mycorrhizal Genomics Consortium"/>
            <person name="Kohler A."/>
            <person name="Kuo A."/>
            <person name="Nagy L.G."/>
            <person name="Floudas D."/>
            <person name="Copeland A."/>
            <person name="Barry K.W."/>
            <person name="Cichocki N."/>
            <person name="Veneault-Fourrey C."/>
            <person name="LaButti K."/>
            <person name="Lindquist E.A."/>
            <person name="Lipzen A."/>
            <person name="Lundell T."/>
            <person name="Morin E."/>
            <person name="Murat C."/>
            <person name="Riley R."/>
            <person name="Ohm R."/>
            <person name="Sun H."/>
            <person name="Tunlid A."/>
            <person name="Henrissat B."/>
            <person name="Grigoriev I.V."/>
            <person name="Hibbett D.S."/>
            <person name="Martin F."/>
        </authorList>
    </citation>
    <scope>NUCLEOTIDE SEQUENCE [LARGE SCALE GENOMIC DNA]</scope>
    <source>
        <strain evidence="3">Zn</strain>
    </source>
</reference>
<protein>
    <submittedName>
        <fullName evidence="2">Uncharacterized protein</fullName>
    </submittedName>
</protein>
<dbReference type="AlphaFoldDB" id="A0A0C3D883"/>
<proteinExistence type="predicted"/>
<feature type="compositionally biased region" description="Low complexity" evidence="1">
    <location>
        <begin position="226"/>
        <end position="235"/>
    </location>
</feature>
<feature type="region of interest" description="Disordered" evidence="1">
    <location>
        <begin position="57"/>
        <end position="81"/>
    </location>
</feature>
<evidence type="ECO:0000256" key="1">
    <source>
        <dbReference type="SAM" id="MobiDB-lite"/>
    </source>
</evidence>